<dbReference type="PROSITE" id="PS00216">
    <property type="entry name" value="SUGAR_TRANSPORT_1"/>
    <property type="match status" value="1"/>
</dbReference>
<proteinExistence type="predicted"/>
<dbReference type="PANTHER" id="PTHR23502">
    <property type="entry name" value="MAJOR FACILITATOR SUPERFAMILY"/>
    <property type="match status" value="1"/>
</dbReference>
<dbReference type="SUPFAM" id="SSF103473">
    <property type="entry name" value="MFS general substrate transporter"/>
    <property type="match status" value="1"/>
</dbReference>
<dbReference type="GO" id="GO:0042908">
    <property type="term" value="P:xenobiotic transport"/>
    <property type="evidence" value="ECO:0007669"/>
    <property type="project" value="UniProtKB-ARBA"/>
</dbReference>
<dbReference type="InterPro" id="IPR036259">
    <property type="entry name" value="MFS_trans_sf"/>
</dbReference>
<evidence type="ECO:0000256" key="1">
    <source>
        <dbReference type="ARBA" id="ARBA00004141"/>
    </source>
</evidence>
<keyword evidence="3 5" id="KW-1133">Transmembrane helix</keyword>
<feature type="transmembrane region" description="Helical" evidence="5">
    <location>
        <begin position="320"/>
        <end position="338"/>
    </location>
</feature>
<protein>
    <recommendedName>
        <fullName evidence="6">Major facilitator superfamily (MFS) profile domain-containing protein</fullName>
    </recommendedName>
</protein>
<dbReference type="Proteomes" id="UP000481858">
    <property type="component" value="Unassembled WGS sequence"/>
</dbReference>
<feature type="domain" description="Major facilitator superfamily (MFS) profile" evidence="6">
    <location>
        <begin position="45"/>
        <end position="481"/>
    </location>
</feature>
<dbReference type="EMBL" id="WUBL01000006">
    <property type="protein sequence ID" value="KAF2972446.1"/>
    <property type="molecule type" value="Genomic_DNA"/>
</dbReference>
<feature type="transmembrane region" description="Helical" evidence="5">
    <location>
        <begin position="359"/>
        <end position="380"/>
    </location>
</feature>
<feature type="transmembrane region" description="Helical" evidence="5">
    <location>
        <begin position="169"/>
        <end position="188"/>
    </location>
</feature>
<dbReference type="CDD" id="cd17323">
    <property type="entry name" value="MFS_Tpo1_MDR_like"/>
    <property type="match status" value="1"/>
</dbReference>
<feature type="transmembrane region" description="Helical" evidence="5">
    <location>
        <begin position="84"/>
        <end position="104"/>
    </location>
</feature>
<comment type="caution">
    <text evidence="7">The sequence shown here is derived from an EMBL/GenBank/DDBJ whole genome shotgun (WGS) entry which is preliminary data.</text>
</comment>
<reference evidence="7 8" key="1">
    <citation type="submission" date="2019-12" db="EMBL/GenBank/DDBJ databases">
        <title>Draft genome sequence of the ascomycete Xylaria multiplex DSM 110363.</title>
        <authorList>
            <person name="Buettner E."/>
            <person name="Kellner H."/>
        </authorList>
    </citation>
    <scope>NUCLEOTIDE SEQUENCE [LARGE SCALE GENOMIC DNA]</scope>
    <source>
        <strain evidence="7 8">DSM 110363</strain>
    </source>
</reference>
<evidence type="ECO:0000256" key="3">
    <source>
        <dbReference type="ARBA" id="ARBA00022989"/>
    </source>
</evidence>
<dbReference type="PANTHER" id="PTHR23502:SF33">
    <property type="entry name" value="MAJOR FACILITATOR SUPERFAMILY (MFS) PROFILE DOMAIN-CONTAINING PROTEIN-RELATED"/>
    <property type="match status" value="1"/>
</dbReference>
<feature type="transmembrane region" description="Helical" evidence="5">
    <location>
        <begin position="386"/>
        <end position="408"/>
    </location>
</feature>
<keyword evidence="4 5" id="KW-0472">Membrane</keyword>
<comment type="subcellular location">
    <subcellularLocation>
        <location evidence="1">Membrane</location>
        <topology evidence="1">Multi-pass membrane protein</topology>
    </subcellularLocation>
</comment>
<feature type="transmembrane region" description="Helical" evidence="5">
    <location>
        <begin position="111"/>
        <end position="131"/>
    </location>
</feature>
<feature type="transmembrane region" description="Helical" evidence="5">
    <location>
        <begin position="454"/>
        <end position="474"/>
    </location>
</feature>
<evidence type="ECO:0000256" key="4">
    <source>
        <dbReference type="ARBA" id="ARBA00023136"/>
    </source>
</evidence>
<dbReference type="GO" id="GO:0016020">
    <property type="term" value="C:membrane"/>
    <property type="evidence" value="ECO:0007669"/>
    <property type="project" value="UniProtKB-SubCell"/>
</dbReference>
<keyword evidence="2 5" id="KW-0812">Transmembrane</keyword>
<evidence type="ECO:0000256" key="5">
    <source>
        <dbReference type="SAM" id="Phobius"/>
    </source>
</evidence>
<dbReference type="Gene3D" id="1.20.1250.20">
    <property type="entry name" value="MFS general substrate transporter like domains"/>
    <property type="match status" value="1"/>
</dbReference>
<evidence type="ECO:0000259" key="6">
    <source>
        <dbReference type="PROSITE" id="PS50850"/>
    </source>
</evidence>
<dbReference type="GO" id="GO:0140115">
    <property type="term" value="P:export across plasma membrane"/>
    <property type="evidence" value="ECO:0007669"/>
    <property type="project" value="UniProtKB-ARBA"/>
</dbReference>
<keyword evidence="8" id="KW-1185">Reference proteome</keyword>
<dbReference type="AlphaFoldDB" id="A0A7C8IU81"/>
<dbReference type="InParanoid" id="A0A7C8IU81"/>
<sequence>MDLKEGISDLSRAPTLDVNLDDQGAEQSVINDDPRSWRLGRKWLILLLASWLCLVSPLASSILAPATSLMNKEFQNYSDVLTTFTVSFFILGYVIGTIIAAPLSEQYGRKLILDIATITFALWQVGCALAPSISSLLVFRFFAGLSGSPCLSIGGGIVSDLFDSNERGIATAVFALGPLVGPVIGPIIGGFLSQAAGWRWIFWFLVIVCSLTAILQVFLSRETNLRVISARKYAFRHRSLKWWHRLDWYGPVKLLDAEGQKDGDLIRLFLRPWKFILTAPITGIICLYSGFIYGLLYLLLTTITTVFVKQYDWSIGIASLSYIGIGIGFMLGVLIIGSTSDRMMMKHTKRNNGVAVPEVRLRACVYFSFLIPISFVWYGWSSEEHAFWLAPIIGLACFGTGMIGVLLPCQTYMVDAFPEYAASSTAALSSSRNLVGTFLPLAGPALYATLGLGWGNTLLGFIALFLIPAPYFIAKYGEKLRLKYPVRL</sequence>
<evidence type="ECO:0000256" key="2">
    <source>
        <dbReference type="ARBA" id="ARBA00022692"/>
    </source>
</evidence>
<dbReference type="PROSITE" id="PS50850">
    <property type="entry name" value="MFS"/>
    <property type="match status" value="1"/>
</dbReference>
<dbReference type="InterPro" id="IPR020846">
    <property type="entry name" value="MFS_dom"/>
</dbReference>
<name>A0A7C8IU81_9PEZI</name>
<feature type="transmembrane region" description="Helical" evidence="5">
    <location>
        <begin position="43"/>
        <end position="64"/>
    </location>
</feature>
<dbReference type="InterPro" id="IPR011701">
    <property type="entry name" value="MFS"/>
</dbReference>
<evidence type="ECO:0000313" key="7">
    <source>
        <dbReference type="EMBL" id="KAF2972446.1"/>
    </source>
</evidence>
<feature type="transmembrane region" description="Helical" evidence="5">
    <location>
        <begin position="137"/>
        <end position="157"/>
    </location>
</feature>
<evidence type="ECO:0000313" key="8">
    <source>
        <dbReference type="Proteomes" id="UP000481858"/>
    </source>
</evidence>
<feature type="transmembrane region" description="Helical" evidence="5">
    <location>
        <begin position="275"/>
        <end position="300"/>
    </location>
</feature>
<organism evidence="7 8">
    <name type="scientific">Xylaria multiplex</name>
    <dbReference type="NCBI Taxonomy" id="323545"/>
    <lineage>
        <taxon>Eukaryota</taxon>
        <taxon>Fungi</taxon>
        <taxon>Dikarya</taxon>
        <taxon>Ascomycota</taxon>
        <taxon>Pezizomycotina</taxon>
        <taxon>Sordariomycetes</taxon>
        <taxon>Xylariomycetidae</taxon>
        <taxon>Xylariales</taxon>
        <taxon>Xylariaceae</taxon>
        <taxon>Xylaria</taxon>
    </lineage>
</organism>
<feature type="transmembrane region" description="Helical" evidence="5">
    <location>
        <begin position="200"/>
        <end position="219"/>
    </location>
</feature>
<dbReference type="OrthoDB" id="5296287at2759"/>
<dbReference type="GO" id="GO:0022857">
    <property type="term" value="F:transmembrane transporter activity"/>
    <property type="evidence" value="ECO:0007669"/>
    <property type="project" value="InterPro"/>
</dbReference>
<dbReference type="FunFam" id="1.20.1250.20:FF:000011">
    <property type="entry name" value="MFS multidrug transporter, putative"/>
    <property type="match status" value="1"/>
</dbReference>
<dbReference type="Pfam" id="PF07690">
    <property type="entry name" value="MFS_1"/>
    <property type="match status" value="1"/>
</dbReference>
<accession>A0A7C8IU81</accession>
<dbReference type="InterPro" id="IPR005829">
    <property type="entry name" value="Sugar_transporter_CS"/>
</dbReference>
<gene>
    <name evidence="7" type="ORF">GQX73_g1153</name>
</gene>